<evidence type="ECO:0000313" key="2">
    <source>
        <dbReference type="Proteomes" id="UP000237105"/>
    </source>
</evidence>
<dbReference type="AlphaFoldDB" id="A0A2P5DBF8"/>
<accession>A0A2P5DBF8</accession>
<keyword evidence="1" id="KW-0167">Capsid protein</keyword>
<dbReference type="Gene3D" id="2.60.120.20">
    <property type="match status" value="1"/>
</dbReference>
<dbReference type="InterPro" id="IPR029053">
    <property type="entry name" value="Viral_coat"/>
</dbReference>
<dbReference type="EMBL" id="JXTB01000049">
    <property type="protein sequence ID" value="PON70631.1"/>
    <property type="molecule type" value="Genomic_DNA"/>
</dbReference>
<organism evidence="1 2">
    <name type="scientific">Parasponia andersonii</name>
    <name type="common">Sponia andersonii</name>
    <dbReference type="NCBI Taxonomy" id="3476"/>
    <lineage>
        <taxon>Eukaryota</taxon>
        <taxon>Viridiplantae</taxon>
        <taxon>Streptophyta</taxon>
        <taxon>Embryophyta</taxon>
        <taxon>Tracheophyta</taxon>
        <taxon>Spermatophyta</taxon>
        <taxon>Magnoliopsida</taxon>
        <taxon>eudicotyledons</taxon>
        <taxon>Gunneridae</taxon>
        <taxon>Pentapetalae</taxon>
        <taxon>rosids</taxon>
        <taxon>fabids</taxon>
        <taxon>Rosales</taxon>
        <taxon>Cannabaceae</taxon>
        <taxon>Parasponia</taxon>
    </lineage>
</organism>
<dbReference type="Proteomes" id="UP000237105">
    <property type="component" value="Unassembled WGS sequence"/>
</dbReference>
<proteinExistence type="predicted"/>
<sequence length="182" mass="20820">MSATLHPHVDKVKVSFDLHPDNFNNQGHHIVKVQLCFAEDTPEDHSCHRLYKWKLKVRLNTTKKTSSRVVRGTNKKRLYKKRPYVKKKPVASKYLRMTASPISLDSSGHISHLNKYSQGTSEYQRSSNTTSTTAIKFRFVAEVDSNLLLTAQERYVHHFVVIDYNPMMGPASISDIFQGSSL</sequence>
<dbReference type="InterPro" id="IPR000263">
    <property type="entry name" value="GV_A/BR1_coat"/>
</dbReference>
<dbReference type="Pfam" id="PF00844">
    <property type="entry name" value="Gemini_coat"/>
    <property type="match status" value="1"/>
</dbReference>
<gene>
    <name evidence="1" type="ORF">PanWU01x14_080050</name>
</gene>
<keyword evidence="1" id="KW-0946">Virion</keyword>
<evidence type="ECO:0000313" key="1">
    <source>
        <dbReference type="EMBL" id="PON70631.1"/>
    </source>
</evidence>
<keyword evidence="2" id="KW-1185">Reference proteome</keyword>
<protein>
    <submittedName>
        <fullName evidence="1">Geminivirus AR1/BR1 coat protein</fullName>
    </submittedName>
</protein>
<name>A0A2P5DBF8_PARAD</name>
<dbReference type="GO" id="GO:0005198">
    <property type="term" value="F:structural molecule activity"/>
    <property type="evidence" value="ECO:0007669"/>
    <property type="project" value="InterPro"/>
</dbReference>
<reference evidence="2" key="1">
    <citation type="submission" date="2016-06" db="EMBL/GenBank/DDBJ databases">
        <title>Parallel loss of symbiosis genes in relatives of nitrogen-fixing non-legume Parasponia.</title>
        <authorList>
            <person name="Van Velzen R."/>
            <person name="Holmer R."/>
            <person name="Bu F."/>
            <person name="Rutten L."/>
            <person name="Van Zeijl A."/>
            <person name="Liu W."/>
            <person name="Santuari L."/>
            <person name="Cao Q."/>
            <person name="Sharma T."/>
            <person name="Shen D."/>
            <person name="Roswanjaya Y."/>
            <person name="Wardhani T."/>
            <person name="Kalhor M.S."/>
            <person name="Jansen J."/>
            <person name="Van den Hoogen J."/>
            <person name="Gungor B."/>
            <person name="Hartog M."/>
            <person name="Hontelez J."/>
            <person name="Verver J."/>
            <person name="Yang W.-C."/>
            <person name="Schijlen E."/>
            <person name="Repin R."/>
            <person name="Schilthuizen M."/>
            <person name="Schranz E."/>
            <person name="Heidstra R."/>
            <person name="Miyata K."/>
            <person name="Fedorova E."/>
            <person name="Kohlen W."/>
            <person name="Bisseling T."/>
            <person name="Smit S."/>
            <person name="Geurts R."/>
        </authorList>
    </citation>
    <scope>NUCLEOTIDE SEQUENCE [LARGE SCALE GENOMIC DNA]</scope>
    <source>
        <strain evidence="2">cv. WU1-14</strain>
    </source>
</reference>
<comment type="caution">
    <text evidence="1">The sequence shown here is derived from an EMBL/GenBank/DDBJ whole genome shotgun (WGS) entry which is preliminary data.</text>
</comment>